<evidence type="ECO:0000313" key="2">
    <source>
        <dbReference type="Proteomes" id="UP000184255"/>
    </source>
</evidence>
<keyword evidence="2" id="KW-1185">Reference proteome</keyword>
<reference evidence="2" key="1">
    <citation type="journal article" date="2016" name="Genome Biol. Evol.">
        <title>Comparative 'omics' of the Fusarium fujikuroi species complex highlights differences in genetic potential and metabolite synthesis.</title>
        <authorList>
            <person name="Niehaus E.-M."/>
            <person name="Muensterkoetter M."/>
            <person name="Proctor R.H."/>
            <person name="Brown D.W."/>
            <person name="Sharon A."/>
            <person name="Idan Y."/>
            <person name="Oren-Young L."/>
            <person name="Sieber C.M."/>
            <person name="Novak O."/>
            <person name="Pencik A."/>
            <person name="Tarkowska D."/>
            <person name="Hromadova K."/>
            <person name="Freeman S."/>
            <person name="Maymon M."/>
            <person name="Elazar M."/>
            <person name="Youssef S.A."/>
            <person name="El-Shabrawy E.S.M."/>
            <person name="Shalaby A.B.A."/>
            <person name="Houterman P."/>
            <person name="Brock N.L."/>
            <person name="Burkhardt I."/>
            <person name="Tsavkelova E.A."/>
            <person name="Dickschat J.S."/>
            <person name="Galuszka P."/>
            <person name="Gueldener U."/>
            <person name="Tudzynski B."/>
        </authorList>
    </citation>
    <scope>NUCLEOTIDE SEQUENCE [LARGE SCALE GENOMIC DNA]</scope>
    <source>
        <strain evidence="2">MRC7560</strain>
    </source>
</reference>
<gene>
    <name evidence="1" type="ORF">FMAN_13169</name>
</gene>
<dbReference type="Proteomes" id="UP000184255">
    <property type="component" value="Unassembled WGS sequence"/>
</dbReference>
<evidence type="ECO:0000313" key="1">
    <source>
        <dbReference type="EMBL" id="CVK94862.1"/>
    </source>
</evidence>
<dbReference type="VEuPathDB" id="FungiDB:FMAN_13169"/>
<dbReference type="Gene3D" id="1.25.40.20">
    <property type="entry name" value="Ankyrin repeat-containing domain"/>
    <property type="match status" value="1"/>
</dbReference>
<comment type="caution">
    <text evidence="1">The sequence shown here is derived from an EMBL/GenBank/DDBJ whole genome shotgun (WGS) entry which is preliminary data.</text>
</comment>
<dbReference type="EMBL" id="FCQH01000007">
    <property type="protein sequence ID" value="CVK94862.1"/>
    <property type="molecule type" value="Genomic_DNA"/>
</dbReference>
<name>A0A1L7TDJ8_FUSMA</name>
<organism evidence="1 2">
    <name type="scientific">Fusarium mangiferae</name>
    <name type="common">Mango malformation disease fungus</name>
    <dbReference type="NCBI Taxonomy" id="192010"/>
    <lineage>
        <taxon>Eukaryota</taxon>
        <taxon>Fungi</taxon>
        <taxon>Dikarya</taxon>
        <taxon>Ascomycota</taxon>
        <taxon>Pezizomycotina</taxon>
        <taxon>Sordariomycetes</taxon>
        <taxon>Hypocreomycetidae</taxon>
        <taxon>Hypocreales</taxon>
        <taxon>Nectriaceae</taxon>
        <taxon>Fusarium</taxon>
        <taxon>Fusarium fujikuroi species complex</taxon>
    </lineage>
</organism>
<sequence length="304" mass="33541">MIETAGASSSTTTVQCKGQETATTIIYDARTALASYAVKKSSSGHHMIGNDIPETSFLHKELRKISQAREKSESFHCLVSEKKSEIDFRGAAGKTALQVALELNLVVEANTLVLAGADVTLSSFDEEKLIHLACLNGQTEILFLEETGSTAQFILRFWVSIRSLPWNRCSPQEVKEAPFWKNGGKLQVIEMAAKMIKPFDILGLLFCEMPSECEIVVTGSDNWGPIQWAAHQRLPNVLSKLIDDSVRAEDIGRMVHEALLATSKSITPQELEHEPSCELFAQVIWILITNSQRTPKNMGAVRGV</sequence>
<dbReference type="AlphaFoldDB" id="A0A1L7TDJ8"/>
<accession>A0A1L7TDJ8</accession>
<proteinExistence type="predicted"/>
<dbReference type="SUPFAM" id="SSF48403">
    <property type="entry name" value="Ankyrin repeat"/>
    <property type="match status" value="1"/>
</dbReference>
<protein>
    <submittedName>
        <fullName evidence="1">Uncharacterized protein</fullName>
    </submittedName>
</protein>
<dbReference type="RefSeq" id="XP_041683051.1">
    <property type="nucleotide sequence ID" value="XM_041832604.1"/>
</dbReference>
<dbReference type="GeneID" id="65092418"/>
<dbReference type="InterPro" id="IPR036770">
    <property type="entry name" value="Ankyrin_rpt-contain_sf"/>
</dbReference>